<feature type="signal peptide" evidence="1">
    <location>
        <begin position="1"/>
        <end position="19"/>
    </location>
</feature>
<proteinExistence type="predicted"/>
<accession>A0AAJ1MN47</accession>
<name>A0AAJ1MN47_9SPIO</name>
<evidence type="ECO:0000313" key="2">
    <source>
        <dbReference type="EMBL" id="MDC7226009.1"/>
    </source>
</evidence>
<reference evidence="2 3" key="1">
    <citation type="submission" date="2022-12" db="EMBL/GenBank/DDBJ databases">
        <title>Metagenome assembled genome from gulf of manar.</title>
        <authorList>
            <person name="Kohli P."/>
            <person name="Pk S."/>
            <person name="Venkata Ramana C."/>
            <person name="Sasikala C."/>
        </authorList>
    </citation>
    <scope>NUCLEOTIDE SEQUENCE [LARGE SCALE GENOMIC DNA]</scope>
    <source>
        <strain evidence="2">JB008</strain>
    </source>
</reference>
<feature type="chain" id="PRO_5042491921" evidence="1">
    <location>
        <begin position="20"/>
        <end position="177"/>
    </location>
</feature>
<keyword evidence="1" id="KW-0732">Signal</keyword>
<dbReference type="PROSITE" id="PS51257">
    <property type="entry name" value="PROKAR_LIPOPROTEIN"/>
    <property type="match status" value="1"/>
</dbReference>
<evidence type="ECO:0000256" key="1">
    <source>
        <dbReference type="SAM" id="SignalP"/>
    </source>
</evidence>
<dbReference type="Proteomes" id="UP001221217">
    <property type="component" value="Unassembled WGS sequence"/>
</dbReference>
<dbReference type="EMBL" id="JAQQAL010000011">
    <property type="protein sequence ID" value="MDC7226009.1"/>
    <property type="molecule type" value="Genomic_DNA"/>
</dbReference>
<sequence>MKKIFVLLLIVSAVLMSCGGDIDTSNVKTGYIIDAPHGHYAFGTAVVVMSGDTIISATLDEFQFQGASDDLIGVPNSFVEGADNYFGKGFAEGQVLVSKKTDSAAYSANMAAHGGATVPIADNYAAIEAFVVGKTIAEIEGVASQEAEKVTDAVSGATLADTKGYLGMIIKAAKAAK</sequence>
<dbReference type="AlphaFoldDB" id="A0AAJ1MN47"/>
<dbReference type="Gene3D" id="3.90.1010.20">
    <property type="match status" value="1"/>
</dbReference>
<protein>
    <submittedName>
        <fullName evidence="2">Uncharacterized protein</fullName>
    </submittedName>
</protein>
<comment type="caution">
    <text evidence="2">The sequence shown here is derived from an EMBL/GenBank/DDBJ whole genome shotgun (WGS) entry which is preliminary data.</text>
</comment>
<evidence type="ECO:0000313" key="3">
    <source>
        <dbReference type="Proteomes" id="UP001221217"/>
    </source>
</evidence>
<organism evidence="2 3">
    <name type="scientific">Candidatus Thalassospirochaeta sargassi</name>
    <dbReference type="NCBI Taxonomy" id="3119039"/>
    <lineage>
        <taxon>Bacteria</taxon>
        <taxon>Pseudomonadati</taxon>
        <taxon>Spirochaetota</taxon>
        <taxon>Spirochaetia</taxon>
        <taxon>Spirochaetales</taxon>
        <taxon>Spirochaetaceae</taxon>
        <taxon>Candidatus Thalassospirochaeta</taxon>
    </lineage>
</organism>
<gene>
    <name evidence="2" type="ORF">PQJ61_04510</name>
</gene>